<proteinExistence type="predicted"/>
<dbReference type="AlphaFoldDB" id="A0A0D0BXS2"/>
<keyword evidence="2" id="KW-1185">Reference proteome</keyword>
<gene>
    <name evidence="1" type="ORF">GYMLUDRAFT_65359</name>
</gene>
<protein>
    <submittedName>
        <fullName evidence="1">Uncharacterized protein</fullName>
    </submittedName>
</protein>
<reference evidence="1 2" key="1">
    <citation type="submission" date="2014-04" db="EMBL/GenBank/DDBJ databases">
        <title>Evolutionary Origins and Diversification of the Mycorrhizal Mutualists.</title>
        <authorList>
            <consortium name="DOE Joint Genome Institute"/>
            <consortium name="Mycorrhizal Genomics Consortium"/>
            <person name="Kohler A."/>
            <person name="Kuo A."/>
            <person name="Nagy L.G."/>
            <person name="Floudas D."/>
            <person name="Copeland A."/>
            <person name="Barry K.W."/>
            <person name="Cichocki N."/>
            <person name="Veneault-Fourrey C."/>
            <person name="LaButti K."/>
            <person name="Lindquist E.A."/>
            <person name="Lipzen A."/>
            <person name="Lundell T."/>
            <person name="Morin E."/>
            <person name="Murat C."/>
            <person name="Riley R."/>
            <person name="Ohm R."/>
            <person name="Sun H."/>
            <person name="Tunlid A."/>
            <person name="Henrissat B."/>
            <person name="Grigoriev I.V."/>
            <person name="Hibbett D.S."/>
            <person name="Martin F."/>
        </authorList>
    </citation>
    <scope>NUCLEOTIDE SEQUENCE [LARGE SCALE GENOMIC DNA]</scope>
    <source>
        <strain evidence="1 2">FD-317 M1</strain>
    </source>
</reference>
<dbReference type="HOGENOM" id="CLU_956614_0_0_1"/>
<accession>A0A0D0BXS2</accession>
<dbReference type="EMBL" id="KN834913">
    <property type="protein sequence ID" value="KIK50277.1"/>
    <property type="molecule type" value="Genomic_DNA"/>
</dbReference>
<dbReference type="Proteomes" id="UP000053593">
    <property type="component" value="Unassembled WGS sequence"/>
</dbReference>
<name>A0A0D0BXS2_9AGAR</name>
<evidence type="ECO:0000313" key="1">
    <source>
        <dbReference type="EMBL" id="KIK50277.1"/>
    </source>
</evidence>
<organism evidence="1 2">
    <name type="scientific">Collybiopsis luxurians FD-317 M1</name>
    <dbReference type="NCBI Taxonomy" id="944289"/>
    <lineage>
        <taxon>Eukaryota</taxon>
        <taxon>Fungi</taxon>
        <taxon>Dikarya</taxon>
        <taxon>Basidiomycota</taxon>
        <taxon>Agaricomycotina</taxon>
        <taxon>Agaricomycetes</taxon>
        <taxon>Agaricomycetidae</taxon>
        <taxon>Agaricales</taxon>
        <taxon>Marasmiineae</taxon>
        <taxon>Omphalotaceae</taxon>
        <taxon>Collybiopsis</taxon>
        <taxon>Collybiopsis luxurians</taxon>
    </lineage>
</organism>
<evidence type="ECO:0000313" key="2">
    <source>
        <dbReference type="Proteomes" id="UP000053593"/>
    </source>
</evidence>
<sequence>MDSAITPNTKLHFFMQHTIHWKCDSGHEFTSDPAHFHPALRYTPGDIQRFLSLQSVSKKIILNDYLHYVIPRDPGNGPTSAPGLPPVHLTPSKSCPYSGCRSTASQITCIYTSWPKFLHISPPKEALSNFDGVSIHMSHTLKIPSVFGSNASDTPCVTYELVGRSVFQNGHFTSDLLIPQNGKLSTCHYNDMRGGKLEVHGDETVIDNDPIVGVEDFYAYVRTSDIASVRSDISAIKQAYFDLETAWSKYFRPVYDLTREGAPTVPKSDPSFQRANPHYQLTNNHSMYVNT</sequence>